<evidence type="ECO:0000313" key="2">
    <source>
        <dbReference type="Proteomes" id="UP000008148"/>
    </source>
</evidence>
<name>A8AIA4_CITK8</name>
<dbReference type="HOGENOM" id="CLU_2536534_0_0_6"/>
<gene>
    <name evidence="1" type="ordered locus">CKO_02092</name>
</gene>
<dbReference type="STRING" id="290338.CKO_02092"/>
<proteinExistence type="predicted"/>
<dbReference type="KEGG" id="cko:CKO_02092"/>
<protein>
    <submittedName>
        <fullName evidence="1">Uncharacterized protein</fullName>
    </submittedName>
</protein>
<dbReference type="Proteomes" id="UP000008148">
    <property type="component" value="Chromosome"/>
</dbReference>
<dbReference type="AlphaFoldDB" id="A8AIA4"/>
<reference evidence="1 2" key="1">
    <citation type="submission" date="2007-08" db="EMBL/GenBank/DDBJ databases">
        <authorList>
            <consortium name="The Citrobacter koseri Genome Sequencing Project"/>
            <person name="McClelland M."/>
            <person name="Sanderson E.K."/>
            <person name="Porwollik S."/>
            <person name="Spieth J."/>
            <person name="Clifton W.S."/>
            <person name="Latreille P."/>
            <person name="Courtney L."/>
            <person name="Wang C."/>
            <person name="Pepin K."/>
            <person name="Bhonagiri V."/>
            <person name="Nash W."/>
            <person name="Johnson M."/>
            <person name="Thiruvilangam P."/>
            <person name="Wilson R."/>
        </authorList>
    </citation>
    <scope>NUCLEOTIDE SEQUENCE [LARGE SCALE GENOMIC DNA]</scope>
    <source>
        <strain evidence="2">ATCC BAA-895 / CDC 4225-83 / SGSC4696</strain>
    </source>
</reference>
<organism evidence="1 2">
    <name type="scientific">Citrobacter koseri (strain ATCC BAA-895 / CDC 4225-83 / SGSC4696)</name>
    <dbReference type="NCBI Taxonomy" id="290338"/>
    <lineage>
        <taxon>Bacteria</taxon>
        <taxon>Pseudomonadati</taxon>
        <taxon>Pseudomonadota</taxon>
        <taxon>Gammaproteobacteria</taxon>
        <taxon>Enterobacterales</taxon>
        <taxon>Enterobacteriaceae</taxon>
        <taxon>Citrobacter</taxon>
    </lineage>
</organism>
<evidence type="ECO:0000313" key="1">
    <source>
        <dbReference type="EMBL" id="ABV13217.1"/>
    </source>
</evidence>
<sequence length="83" mass="9612">MKCGVINQTLNLCLACADINKFHIHYLVIFAGIFGCQHEYFYDSGYSSANRHKRVSFVSTLFFRYLNIYERDHKHVSSSGRDG</sequence>
<accession>A8AIA4</accession>
<dbReference type="EMBL" id="CP000822">
    <property type="protein sequence ID" value="ABV13217.1"/>
    <property type="molecule type" value="Genomic_DNA"/>
</dbReference>
<keyword evidence="2" id="KW-1185">Reference proteome</keyword>